<evidence type="ECO:0000313" key="8">
    <source>
        <dbReference type="EMBL" id="MBE7323997.1"/>
    </source>
</evidence>
<dbReference type="Pfam" id="PF17102">
    <property type="entry name" value="Stealth_CR3"/>
    <property type="match status" value="1"/>
</dbReference>
<evidence type="ECO:0000259" key="4">
    <source>
        <dbReference type="Pfam" id="PF00534"/>
    </source>
</evidence>
<evidence type="ECO:0000256" key="3">
    <source>
        <dbReference type="ARBA" id="ARBA00023169"/>
    </source>
</evidence>
<evidence type="ECO:0000259" key="6">
    <source>
        <dbReference type="Pfam" id="PF17101"/>
    </source>
</evidence>
<proteinExistence type="inferred from homology"/>
<keyword evidence="2" id="KW-0808">Transferase</keyword>
<sequence length="925" mass="100769">MTSLTGRLREAAGALRPGEGRRARLRIAFVLHTLDGAAGTERSVVTQANALAALPEGHQVHLVSVEQTADRPHFAVDPRVRVTHLVDARDPSAPRALRRGVATDEQARTLAEREATIVPRRWDATFNALTDVAMQEFLPTLEADVVVTTIPELLAAVVQLVPSRTAVVHQEHRASSTRVHDLDALLTFAPRADVVASLTGSMNDWLAAQLRGAAPDMVVVPNPLPVDGATRSALDQRLVVAAGRLTAEKRWEQVVDAFAAVADELPGWRLQIWGDGPRRDSLEAAVRRRDLVGRVDLPGTTDDMAAVWGSASVAVLASKAEGFPLVLQEAMAAGVPVVSYDVPAGPREIVTDGVDGFLVPPESRVGLADALRRLGVDDDLRARMGAAARLSAQRWSPDELALQWVEIFHRALARRGDLLAPRKVLHGRTPGVLGSPAAGNSAVGLTPDDARRGALQAAAHAAGRAAGEQWWVIPPHGRDETAVVVVPGDRRDAFLDALVDGTTPPWLCLREPAEHDWPERRGTVQAMREEMRRARGGALHLEPWPGRGGHHGLLTGQGVRIEFWQPAPDGALVAPGPSRYGPLVPAGTELVDAEVWGVGVRAVPAMLAPTVHDVRFDVDVVLTWVDGDDPQWQAQRAERLSGRSGTAATASSSGASRYRSRDELRWAMRSLHLFAPWVRRIHLVTAGQVPEWLAPEGTKVTVVDHRDIFPAEALPTFNSHAIESRLHHVSDLAEHFLYVNDDFVLGRPVRKEQFFLPSGSCGVFEALRPVGLPGSSDLAYLEAAWNNQRLLAETFGVQLTHTLVHGPYALRRSLLAEIEERFPDEVRATTHSPFRSETDLALVSSFAQHYGLVTGAAHPASAEHAYVDLGHPHVAAQLRALRRRDLDFFCLADNHESAFDHDEVTALLTEEMQRHLPVRAPWERD</sequence>
<feature type="domain" description="Glycosyl transferase family 1" evidence="4">
    <location>
        <begin position="232"/>
        <end position="389"/>
    </location>
</feature>
<dbReference type="Pfam" id="PF17101">
    <property type="entry name" value="Stealth_CR1"/>
    <property type="match status" value="1"/>
</dbReference>
<comment type="caution">
    <text evidence="8">The sequence shown here is derived from an EMBL/GenBank/DDBJ whole genome shotgun (WGS) entry which is preliminary data.</text>
</comment>
<evidence type="ECO:0000259" key="7">
    <source>
        <dbReference type="Pfam" id="PF17102"/>
    </source>
</evidence>
<dbReference type="PANTHER" id="PTHR24045:SF0">
    <property type="entry name" value="N-ACETYLGLUCOSAMINE-1-PHOSPHOTRANSFERASE SUBUNITS ALPHA_BETA"/>
    <property type="match status" value="1"/>
</dbReference>
<comment type="similarity">
    <text evidence="1">Belongs to the stealth family.</text>
</comment>
<feature type="domain" description="Stealth protein CR1 conserved region 1" evidence="6">
    <location>
        <begin position="616"/>
        <end position="641"/>
    </location>
</feature>
<accession>A0ABR9RR00</accession>
<dbReference type="SUPFAM" id="SSF53756">
    <property type="entry name" value="UDP-Glycosyltransferase/glycogen phosphorylase"/>
    <property type="match status" value="1"/>
</dbReference>
<evidence type="ECO:0000256" key="1">
    <source>
        <dbReference type="ARBA" id="ARBA00007583"/>
    </source>
</evidence>
<dbReference type="InterPro" id="IPR047141">
    <property type="entry name" value="Stealth"/>
</dbReference>
<dbReference type="Gene3D" id="3.40.50.2000">
    <property type="entry name" value="Glycogen Phosphorylase B"/>
    <property type="match status" value="2"/>
</dbReference>
<name>A0ABR9RR00_9ACTN</name>
<dbReference type="InterPro" id="IPR001296">
    <property type="entry name" value="Glyco_trans_1"/>
</dbReference>
<evidence type="ECO:0000313" key="9">
    <source>
        <dbReference type="Proteomes" id="UP000756387"/>
    </source>
</evidence>
<feature type="domain" description="Stealth protein CR3 conserved region 3" evidence="7">
    <location>
        <begin position="805"/>
        <end position="850"/>
    </location>
</feature>
<reference evidence="8 9" key="1">
    <citation type="submission" date="2020-10" db="EMBL/GenBank/DDBJ databases">
        <title>Nocardioides sp. isolated from sludge.</title>
        <authorList>
            <person name="Zhang X."/>
        </authorList>
    </citation>
    <scope>NUCLEOTIDE SEQUENCE [LARGE SCALE GENOMIC DNA]</scope>
    <source>
        <strain evidence="8 9">Y6</strain>
    </source>
</reference>
<evidence type="ECO:0000256" key="2">
    <source>
        <dbReference type="ARBA" id="ARBA00022679"/>
    </source>
</evidence>
<dbReference type="InterPro" id="IPR021520">
    <property type="entry name" value="Stealth_CR2"/>
</dbReference>
<dbReference type="InterPro" id="IPR031358">
    <property type="entry name" value="Stealth_CR1"/>
</dbReference>
<dbReference type="Proteomes" id="UP000756387">
    <property type="component" value="Unassembled WGS sequence"/>
</dbReference>
<evidence type="ECO:0000259" key="5">
    <source>
        <dbReference type="Pfam" id="PF11380"/>
    </source>
</evidence>
<dbReference type="Pfam" id="PF00534">
    <property type="entry name" value="Glycos_transf_1"/>
    <property type="match status" value="1"/>
</dbReference>
<dbReference type="InterPro" id="IPR031357">
    <property type="entry name" value="Stealth_CR3"/>
</dbReference>
<dbReference type="RefSeq" id="WP_193637297.1">
    <property type="nucleotide sequence ID" value="NZ_JADCSA010000003.1"/>
</dbReference>
<keyword evidence="3" id="KW-0270">Exopolysaccharide synthesis</keyword>
<gene>
    <name evidence="8" type="ORF">IEQ44_04955</name>
</gene>
<dbReference type="Pfam" id="PF11380">
    <property type="entry name" value="Stealth_CR2"/>
    <property type="match status" value="1"/>
</dbReference>
<dbReference type="EMBL" id="JADCSA010000003">
    <property type="protein sequence ID" value="MBE7323997.1"/>
    <property type="molecule type" value="Genomic_DNA"/>
</dbReference>
<feature type="domain" description="Stealth protein CR2 conserved region 2" evidence="5">
    <location>
        <begin position="657"/>
        <end position="758"/>
    </location>
</feature>
<keyword evidence="9" id="KW-1185">Reference proteome</keyword>
<protein>
    <submittedName>
        <fullName evidence="8">Stealth conserved region 3 domain-containing protein</fullName>
    </submittedName>
</protein>
<dbReference type="PANTHER" id="PTHR24045">
    <property type="match status" value="1"/>
</dbReference>
<organism evidence="8 9">
    <name type="scientific">Nocardioides malaquae</name>
    <dbReference type="NCBI Taxonomy" id="2773426"/>
    <lineage>
        <taxon>Bacteria</taxon>
        <taxon>Bacillati</taxon>
        <taxon>Actinomycetota</taxon>
        <taxon>Actinomycetes</taxon>
        <taxon>Propionibacteriales</taxon>
        <taxon>Nocardioidaceae</taxon>
        <taxon>Nocardioides</taxon>
    </lineage>
</organism>